<comment type="subcellular location">
    <subcellularLocation>
        <location evidence="2">Membrane</location>
        <topology evidence="2">Multi-pass membrane protein</topology>
    </subcellularLocation>
</comment>
<evidence type="ECO:0000313" key="17">
    <source>
        <dbReference type="Proteomes" id="UP000218418"/>
    </source>
</evidence>
<dbReference type="InterPro" id="IPR001610">
    <property type="entry name" value="PAC"/>
</dbReference>
<dbReference type="NCBIfam" id="TIGR00229">
    <property type="entry name" value="sensory_box"/>
    <property type="match status" value="2"/>
</dbReference>
<evidence type="ECO:0000256" key="6">
    <source>
        <dbReference type="ARBA" id="ARBA00022692"/>
    </source>
</evidence>
<evidence type="ECO:0000256" key="5">
    <source>
        <dbReference type="ARBA" id="ARBA00022679"/>
    </source>
</evidence>
<dbReference type="CDD" id="cd00082">
    <property type="entry name" value="HisKA"/>
    <property type="match status" value="1"/>
</dbReference>
<name>A0A1Z4LMP1_9CYAN</name>
<keyword evidence="6" id="KW-0812">Transmembrane</keyword>
<proteinExistence type="predicted"/>
<dbReference type="InterPro" id="IPR013655">
    <property type="entry name" value="PAS_fold_3"/>
</dbReference>
<dbReference type="EMBL" id="AP018227">
    <property type="protein sequence ID" value="BAY82492.1"/>
    <property type="molecule type" value="Genomic_DNA"/>
</dbReference>
<dbReference type="SUPFAM" id="SSF47384">
    <property type="entry name" value="Homodimeric domain of signal transducing histidine kinase"/>
    <property type="match status" value="1"/>
</dbReference>
<evidence type="ECO:0000256" key="7">
    <source>
        <dbReference type="ARBA" id="ARBA00022741"/>
    </source>
</evidence>
<keyword evidence="12" id="KW-0472">Membrane</keyword>
<dbReference type="InterPro" id="IPR036097">
    <property type="entry name" value="HisK_dim/P_sf"/>
</dbReference>
<dbReference type="Pfam" id="PF13426">
    <property type="entry name" value="PAS_9"/>
    <property type="match status" value="1"/>
</dbReference>
<dbReference type="InterPro" id="IPR050351">
    <property type="entry name" value="BphY/WalK/GraS-like"/>
</dbReference>
<keyword evidence="8 16" id="KW-0418">Kinase</keyword>
<dbReference type="CDD" id="cd00130">
    <property type="entry name" value="PAS"/>
    <property type="match status" value="2"/>
</dbReference>
<dbReference type="PANTHER" id="PTHR42878:SF7">
    <property type="entry name" value="SENSOR HISTIDINE KINASE GLRK"/>
    <property type="match status" value="1"/>
</dbReference>
<evidence type="ECO:0000256" key="8">
    <source>
        <dbReference type="ARBA" id="ARBA00022777"/>
    </source>
</evidence>
<dbReference type="SMART" id="SM00091">
    <property type="entry name" value="PAS"/>
    <property type="match status" value="2"/>
</dbReference>
<evidence type="ECO:0000256" key="4">
    <source>
        <dbReference type="ARBA" id="ARBA00022553"/>
    </source>
</evidence>
<evidence type="ECO:0000313" key="16">
    <source>
        <dbReference type="EMBL" id="BAY82492.1"/>
    </source>
</evidence>
<dbReference type="GO" id="GO:0030295">
    <property type="term" value="F:protein kinase activator activity"/>
    <property type="evidence" value="ECO:0007669"/>
    <property type="project" value="TreeGrafter"/>
</dbReference>
<dbReference type="InterPro" id="IPR005467">
    <property type="entry name" value="His_kinase_dom"/>
</dbReference>
<evidence type="ECO:0000259" key="13">
    <source>
        <dbReference type="PROSITE" id="PS50109"/>
    </source>
</evidence>
<feature type="domain" description="PAS" evidence="14">
    <location>
        <begin position="178"/>
        <end position="248"/>
    </location>
</feature>
<evidence type="ECO:0000259" key="14">
    <source>
        <dbReference type="PROSITE" id="PS50112"/>
    </source>
</evidence>
<keyword evidence="4" id="KW-0597">Phosphoprotein</keyword>
<keyword evidence="17" id="KW-1185">Reference proteome</keyword>
<dbReference type="Gene3D" id="3.30.565.10">
    <property type="entry name" value="Histidine kinase-like ATPase, C-terminal domain"/>
    <property type="match status" value="1"/>
</dbReference>
<dbReference type="InterPro" id="IPR035965">
    <property type="entry name" value="PAS-like_dom_sf"/>
</dbReference>
<dbReference type="InterPro" id="IPR003661">
    <property type="entry name" value="HisK_dim/P_dom"/>
</dbReference>
<dbReference type="Pfam" id="PF00512">
    <property type="entry name" value="HisKA"/>
    <property type="match status" value="1"/>
</dbReference>
<dbReference type="SUPFAM" id="SSF55874">
    <property type="entry name" value="ATPase domain of HSP90 chaperone/DNA topoisomerase II/histidine kinase"/>
    <property type="match status" value="1"/>
</dbReference>
<dbReference type="SMART" id="SM00387">
    <property type="entry name" value="HATPase_c"/>
    <property type="match status" value="1"/>
</dbReference>
<dbReference type="FunFam" id="3.30.450.20:FF:000099">
    <property type="entry name" value="Sensory box sensor histidine kinase"/>
    <property type="match status" value="1"/>
</dbReference>
<dbReference type="Gene3D" id="1.10.287.130">
    <property type="match status" value="1"/>
</dbReference>
<comment type="catalytic activity">
    <reaction evidence="1">
        <text>ATP + protein L-histidine = ADP + protein N-phospho-L-histidine.</text>
        <dbReference type="EC" id="2.7.13.3"/>
    </reaction>
</comment>
<evidence type="ECO:0000256" key="10">
    <source>
        <dbReference type="ARBA" id="ARBA00022989"/>
    </source>
</evidence>
<dbReference type="SMART" id="SM00388">
    <property type="entry name" value="HisKA"/>
    <property type="match status" value="1"/>
</dbReference>
<protein>
    <recommendedName>
        <fullName evidence="3">histidine kinase</fullName>
        <ecNumber evidence="3">2.7.13.3</ecNumber>
    </recommendedName>
</protein>
<keyword evidence="7" id="KW-0547">Nucleotide-binding</keyword>
<dbReference type="InterPro" id="IPR036890">
    <property type="entry name" value="HATPase_C_sf"/>
</dbReference>
<dbReference type="EC" id="2.7.13.3" evidence="3"/>
<dbReference type="Gene3D" id="3.30.450.20">
    <property type="entry name" value="PAS domain"/>
    <property type="match status" value="2"/>
</dbReference>
<keyword evidence="5" id="KW-0808">Transferase</keyword>
<reference evidence="16 17" key="1">
    <citation type="submission" date="2017-06" db="EMBL/GenBank/DDBJ databases">
        <title>Genome sequencing of cyanobaciteial culture collection at National Institute for Environmental Studies (NIES).</title>
        <authorList>
            <person name="Hirose Y."/>
            <person name="Shimura Y."/>
            <person name="Fujisawa T."/>
            <person name="Nakamura Y."/>
            <person name="Kawachi M."/>
        </authorList>
    </citation>
    <scope>NUCLEOTIDE SEQUENCE [LARGE SCALE GENOMIC DNA]</scope>
    <source>
        <strain evidence="16 17">NIES-267</strain>
    </source>
</reference>
<dbReference type="GO" id="GO:0000155">
    <property type="term" value="F:phosphorelay sensor kinase activity"/>
    <property type="evidence" value="ECO:0007669"/>
    <property type="project" value="InterPro"/>
</dbReference>
<dbReference type="Pfam" id="PF02518">
    <property type="entry name" value="HATPase_c"/>
    <property type="match status" value="1"/>
</dbReference>
<dbReference type="SUPFAM" id="SSF55785">
    <property type="entry name" value="PYP-like sensor domain (PAS domain)"/>
    <property type="match status" value="2"/>
</dbReference>
<gene>
    <name evidence="16" type="ORF">NIES267_19730</name>
</gene>
<feature type="domain" description="PAC" evidence="15">
    <location>
        <begin position="251"/>
        <end position="303"/>
    </location>
</feature>
<dbReference type="GO" id="GO:0016020">
    <property type="term" value="C:membrane"/>
    <property type="evidence" value="ECO:0007669"/>
    <property type="project" value="UniProtKB-SubCell"/>
</dbReference>
<evidence type="ECO:0000256" key="2">
    <source>
        <dbReference type="ARBA" id="ARBA00004141"/>
    </source>
</evidence>
<keyword evidence="9" id="KW-0067">ATP-binding</keyword>
<dbReference type="Proteomes" id="UP000218418">
    <property type="component" value="Chromosome"/>
</dbReference>
<feature type="domain" description="Histidine kinase" evidence="13">
    <location>
        <begin position="328"/>
        <end position="566"/>
    </location>
</feature>
<dbReference type="GO" id="GO:0005524">
    <property type="term" value="F:ATP binding"/>
    <property type="evidence" value="ECO:0007669"/>
    <property type="project" value="UniProtKB-KW"/>
</dbReference>
<dbReference type="PROSITE" id="PS50112">
    <property type="entry name" value="PAS"/>
    <property type="match status" value="2"/>
</dbReference>
<organism evidence="16 17">
    <name type="scientific">Calothrix parasitica NIES-267</name>
    <dbReference type="NCBI Taxonomy" id="1973488"/>
    <lineage>
        <taxon>Bacteria</taxon>
        <taxon>Bacillati</taxon>
        <taxon>Cyanobacteriota</taxon>
        <taxon>Cyanophyceae</taxon>
        <taxon>Nostocales</taxon>
        <taxon>Calotrichaceae</taxon>
        <taxon>Calothrix</taxon>
    </lineage>
</organism>
<dbReference type="InterPro" id="IPR003594">
    <property type="entry name" value="HATPase_dom"/>
</dbReference>
<dbReference type="InterPro" id="IPR000014">
    <property type="entry name" value="PAS"/>
</dbReference>
<dbReference type="GO" id="GO:0007234">
    <property type="term" value="P:osmosensory signaling via phosphorelay pathway"/>
    <property type="evidence" value="ECO:0007669"/>
    <property type="project" value="TreeGrafter"/>
</dbReference>
<dbReference type="PROSITE" id="PS50113">
    <property type="entry name" value="PAC"/>
    <property type="match status" value="1"/>
</dbReference>
<evidence type="ECO:0000256" key="9">
    <source>
        <dbReference type="ARBA" id="ARBA00022840"/>
    </source>
</evidence>
<feature type="domain" description="PAS" evidence="14">
    <location>
        <begin position="50"/>
        <end position="120"/>
    </location>
</feature>
<dbReference type="OrthoDB" id="9808408at2"/>
<dbReference type="InterPro" id="IPR004358">
    <property type="entry name" value="Sig_transdc_His_kin-like_C"/>
</dbReference>
<dbReference type="PANTHER" id="PTHR42878">
    <property type="entry name" value="TWO-COMPONENT HISTIDINE KINASE"/>
    <property type="match status" value="1"/>
</dbReference>
<keyword evidence="10" id="KW-1133">Transmembrane helix</keyword>
<dbReference type="InterPro" id="IPR000700">
    <property type="entry name" value="PAS-assoc_C"/>
</dbReference>
<dbReference type="AlphaFoldDB" id="A0A1Z4LMP1"/>
<keyword evidence="11" id="KW-0902">Two-component regulatory system</keyword>
<evidence type="ECO:0000256" key="11">
    <source>
        <dbReference type="ARBA" id="ARBA00023012"/>
    </source>
</evidence>
<sequence>MSLNQSFNWYQTHRKQNLLSAKSASLELVPETTSNLESYTTDALDNNQEELNRYRNLYDELPSIIFTLNTDLTILTVNKFGANSLGYKPCDLIKKLFLNLFATSESTRLSDVLNRVLNNSLEEVDDWEFRLNCLNSKIKWVKLKTRISVDEDRNPIIIIICEDITAYKFPQTSKQNENEQNFRQLANNLPVMLWMTDEKGLHNFFNHSWLKLTGRKIEKELGWGWLNNLYDEDKNLYIDTYSQALKEKEKFQIQYRLKNAEGDYRWISDTGVPRFALNGDFIGYVGCCIDITECKKAEIAVRKSKEAAKAQLEEMESLNRLKDEFLSTVSHELRTPLTNMKMAIQMLNIGLKKEQQNFTQKFDSVSCFQKTSQKTSKVSRYFEILNNECDREISLINNFLDLQRLDTSSKSLILETIEVNTWLERVVDLFNARNRNCCKQKLNLAIESDLPAIVCDPFSLERILVELLTNACKFSPANEEIIISAKLKSGSIQFQVINTGVEIDKAELPRIFDKFYRIPSNDPWKQGGTGLGLALVQKLTKHLGGVIEVKSGSDCTCFSVKLPLEGE</sequence>
<evidence type="ECO:0000256" key="3">
    <source>
        <dbReference type="ARBA" id="ARBA00012438"/>
    </source>
</evidence>
<evidence type="ECO:0000256" key="12">
    <source>
        <dbReference type="ARBA" id="ARBA00023136"/>
    </source>
</evidence>
<evidence type="ECO:0000259" key="15">
    <source>
        <dbReference type="PROSITE" id="PS50113"/>
    </source>
</evidence>
<dbReference type="PRINTS" id="PR00344">
    <property type="entry name" value="BCTRLSENSOR"/>
</dbReference>
<dbReference type="PROSITE" id="PS50109">
    <property type="entry name" value="HIS_KIN"/>
    <property type="match status" value="1"/>
</dbReference>
<dbReference type="Pfam" id="PF08447">
    <property type="entry name" value="PAS_3"/>
    <property type="match status" value="1"/>
</dbReference>
<accession>A0A1Z4LMP1</accession>
<dbReference type="SMART" id="SM00086">
    <property type="entry name" value="PAC"/>
    <property type="match status" value="2"/>
</dbReference>
<evidence type="ECO:0000256" key="1">
    <source>
        <dbReference type="ARBA" id="ARBA00000085"/>
    </source>
</evidence>
<dbReference type="GO" id="GO:0000156">
    <property type="term" value="F:phosphorelay response regulator activity"/>
    <property type="evidence" value="ECO:0007669"/>
    <property type="project" value="TreeGrafter"/>
</dbReference>